<dbReference type="InterPro" id="IPR017853">
    <property type="entry name" value="GH"/>
</dbReference>
<dbReference type="AlphaFoldDB" id="A0A1V6PHR1"/>
<keyword evidence="14" id="KW-1185">Reference proteome</keyword>
<evidence type="ECO:0000256" key="7">
    <source>
        <dbReference type="ARBA" id="ARBA00023180"/>
    </source>
</evidence>
<sequence length="466" mass="49019">MKASVASLATALTLGASTVLGAPALSEKRDSKITPITVKGNAFFKGDDRFYIRGVDYQPGGSSKLTDPIADADGCKRDIKKFQDLGLNTIRVYSVDNSQDHDECMNALAEAGIYLVLDVNTPKYSLNRAEPKASYNDVYLQYVFATVETFAKYDNTLAFFSGNEVINDGPSSKAAPYVKAVTRDIRSFLSGNKLRQVPVGYSAADIDTNRLEMAEYMNCGSDDERSDFFAFNDYSWCDPSSFQISGWDQKVKNFTGYGIPLFLSEYGCNTNTRKFEEVSALYSTKMTGVYSGGLVYEYSEEASNYGLVKISGDSVSDLPDYDALKTAFQKTDNPTGDGQYNSTGGASGCPAKNAPNWDVDGDSLPAIPSPAVKYLTSGAGKGEGFSGKGSQNAGTQSSGTAAPGSGSGSSPGSGSTSSSGGSSTSTSSSTNAASAGLQPPHLSFAPIAVGLVTVLSSVFGAGLILL</sequence>
<dbReference type="GO" id="GO:0031505">
    <property type="term" value="P:fungal-type cell wall organization"/>
    <property type="evidence" value="ECO:0007669"/>
    <property type="project" value="TreeGrafter"/>
</dbReference>
<gene>
    <name evidence="13" type="ORF">PENDEC_c005G06527</name>
</gene>
<feature type="region of interest" description="Disordered" evidence="11">
    <location>
        <begin position="329"/>
        <end position="363"/>
    </location>
</feature>
<evidence type="ECO:0000256" key="12">
    <source>
        <dbReference type="SAM" id="Phobius"/>
    </source>
</evidence>
<evidence type="ECO:0000313" key="13">
    <source>
        <dbReference type="EMBL" id="OQD76076.1"/>
    </source>
</evidence>
<evidence type="ECO:0000256" key="10">
    <source>
        <dbReference type="RuleBase" id="RU361209"/>
    </source>
</evidence>
<evidence type="ECO:0000256" key="5">
    <source>
        <dbReference type="ARBA" id="ARBA00022729"/>
    </source>
</evidence>
<feature type="chain" id="PRO_5011809875" description="1,3-beta-glucanosyltransferase" evidence="10">
    <location>
        <begin position="22"/>
        <end position="466"/>
    </location>
</feature>
<dbReference type="GO" id="GO:0071970">
    <property type="term" value="P:fungal-type cell wall (1-&gt;3)-beta-D-glucan biosynthetic process"/>
    <property type="evidence" value="ECO:0007669"/>
    <property type="project" value="TreeGrafter"/>
</dbReference>
<keyword evidence="6 10" id="KW-0472">Membrane</keyword>
<evidence type="ECO:0000256" key="4">
    <source>
        <dbReference type="ARBA" id="ARBA00022679"/>
    </source>
</evidence>
<comment type="subcellular location">
    <subcellularLocation>
        <location evidence="1 10">Cell membrane</location>
        <topology evidence="1 10">Lipid-anchor</topology>
        <topology evidence="1 10">GPI-anchor</topology>
    </subcellularLocation>
</comment>
<reference evidence="14" key="1">
    <citation type="journal article" date="2017" name="Nat. Microbiol.">
        <title>Global analysis of biosynthetic gene clusters reveals vast potential of secondary metabolite production in Penicillium species.</title>
        <authorList>
            <person name="Nielsen J.C."/>
            <person name="Grijseels S."/>
            <person name="Prigent S."/>
            <person name="Ji B."/>
            <person name="Dainat J."/>
            <person name="Nielsen K.F."/>
            <person name="Frisvad J.C."/>
            <person name="Workman M."/>
            <person name="Nielsen J."/>
        </authorList>
    </citation>
    <scope>NUCLEOTIDE SEQUENCE [LARGE SCALE GENOMIC DNA]</scope>
    <source>
        <strain evidence="14">IBT 11843</strain>
    </source>
</reference>
<proteinExistence type="inferred from homology"/>
<comment type="function">
    <text evidence="9">Splits internally a 1,3-beta-glucan molecule and transfers the newly generated reducing end (the donor) to the non-reducing end of another 1,3-beta-glucan molecule (the acceptor) forming a 1,3-beta linkage, resulting in the elongation of 1,3-beta-glucan chains in the cell wall. Involved in cell wall morphogenesis.</text>
</comment>
<evidence type="ECO:0000313" key="14">
    <source>
        <dbReference type="Proteomes" id="UP000191522"/>
    </source>
</evidence>
<keyword evidence="8 10" id="KW-0449">Lipoprotein</keyword>
<feature type="transmembrane region" description="Helical" evidence="12">
    <location>
        <begin position="444"/>
        <end position="465"/>
    </location>
</feature>
<feature type="compositionally biased region" description="Polar residues" evidence="11">
    <location>
        <begin position="329"/>
        <end position="344"/>
    </location>
</feature>
<keyword evidence="3 10" id="KW-0336">GPI-anchor</keyword>
<dbReference type="Gene3D" id="3.20.20.80">
    <property type="entry name" value="Glycosidases"/>
    <property type="match status" value="1"/>
</dbReference>
<evidence type="ECO:0000256" key="9">
    <source>
        <dbReference type="ARBA" id="ARBA00025026"/>
    </source>
</evidence>
<evidence type="ECO:0000256" key="6">
    <source>
        <dbReference type="ARBA" id="ARBA00023136"/>
    </source>
</evidence>
<comment type="caution">
    <text evidence="13">The sequence shown here is derived from an EMBL/GenBank/DDBJ whole genome shotgun (WGS) entry which is preliminary data.</text>
</comment>
<dbReference type="InterPro" id="IPR004886">
    <property type="entry name" value="Glucanosyltransferase"/>
</dbReference>
<dbReference type="PANTHER" id="PTHR31468:SF5">
    <property type="entry name" value="1,3-BETA-GLUCANOSYLTRANSFERASE GAS5"/>
    <property type="match status" value="1"/>
</dbReference>
<feature type="compositionally biased region" description="Low complexity" evidence="11">
    <location>
        <begin position="388"/>
        <end position="404"/>
    </location>
</feature>
<accession>A0A1V6PHR1</accession>
<evidence type="ECO:0000256" key="8">
    <source>
        <dbReference type="ARBA" id="ARBA00023288"/>
    </source>
</evidence>
<keyword evidence="5 10" id="KW-0732">Signal</keyword>
<dbReference type="SUPFAM" id="SSF51445">
    <property type="entry name" value="(Trans)glycosidases"/>
    <property type="match status" value="1"/>
</dbReference>
<dbReference type="GO" id="GO:0098552">
    <property type="term" value="C:side of membrane"/>
    <property type="evidence" value="ECO:0007669"/>
    <property type="project" value="UniProtKB-KW"/>
</dbReference>
<dbReference type="GO" id="GO:0005886">
    <property type="term" value="C:plasma membrane"/>
    <property type="evidence" value="ECO:0007669"/>
    <property type="project" value="UniProtKB-SubCell"/>
</dbReference>
<feature type="region of interest" description="Disordered" evidence="11">
    <location>
        <begin position="383"/>
        <end position="435"/>
    </location>
</feature>
<protein>
    <recommendedName>
        <fullName evidence="10">1,3-beta-glucanosyltransferase</fullName>
        <ecNumber evidence="10">2.4.1.-</ecNumber>
    </recommendedName>
</protein>
<feature type="signal peptide" evidence="10">
    <location>
        <begin position="1"/>
        <end position="21"/>
    </location>
</feature>
<dbReference type="OrthoDB" id="421038at2759"/>
<keyword evidence="12" id="KW-0812">Transmembrane</keyword>
<organism evidence="13 14">
    <name type="scientific">Penicillium decumbens</name>
    <dbReference type="NCBI Taxonomy" id="69771"/>
    <lineage>
        <taxon>Eukaryota</taxon>
        <taxon>Fungi</taxon>
        <taxon>Dikarya</taxon>
        <taxon>Ascomycota</taxon>
        <taxon>Pezizomycotina</taxon>
        <taxon>Eurotiomycetes</taxon>
        <taxon>Eurotiomycetidae</taxon>
        <taxon>Eurotiales</taxon>
        <taxon>Aspergillaceae</taxon>
        <taxon>Penicillium</taxon>
    </lineage>
</organism>
<dbReference type="OMA" id="GVNDYSW"/>
<dbReference type="PANTHER" id="PTHR31468">
    <property type="entry name" value="1,3-BETA-GLUCANOSYLTRANSFERASE GAS1"/>
    <property type="match status" value="1"/>
</dbReference>
<evidence type="ECO:0000256" key="2">
    <source>
        <dbReference type="ARBA" id="ARBA00007528"/>
    </source>
</evidence>
<dbReference type="GO" id="GO:0042124">
    <property type="term" value="F:1,3-beta-glucanosyltransferase activity"/>
    <property type="evidence" value="ECO:0007669"/>
    <property type="project" value="TreeGrafter"/>
</dbReference>
<evidence type="ECO:0000256" key="1">
    <source>
        <dbReference type="ARBA" id="ARBA00004609"/>
    </source>
</evidence>
<dbReference type="Pfam" id="PF03198">
    <property type="entry name" value="Glyco_hydro_72"/>
    <property type="match status" value="1"/>
</dbReference>
<dbReference type="Proteomes" id="UP000191522">
    <property type="component" value="Unassembled WGS sequence"/>
</dbReference>
<comment type="similarity">
    <text evidence="2 10">Belongs to the glycosyl hydrolase 72 family.</text>
</comment>
<keyword evidence="4 10" id="KW-0808">Transferase</keyword>
<dbReference type="EMBL" id="MDYL01000005">
    <property type="protein sequence ID" value="OQD76076.1"/>
    <property type="molecule type" value="Genomic_DNA"/>
</dbReference>
<evidence type="ECO:0000256" key="3">
    <source>
        <dbReference type="ARBA" id="ARBA00022622"/>
    </source>
</evidence>
<keyword evidence="7" id="KW-0325">Glycoprotein</keyword>
<dbReference type="STRING" id="69771.A0A1V6PHR1"/>
<evidence type="ECO:0000256" key="11">
    <source>
        <dbReference type="SAM" id="MobiDB-lite"/>
    </source>
</evidence>
<feature type="compositionally biased region" description="Low complexity" evidence="11">
    <location>
        <begin position="412"/>
        <end position="435"/>
    </location>
</feature>
<keyword evidence="12" id="KW-1133">Transmembrane helix</keyword>
<dbReference type="FunFam" id="3.20.20.80:FF:000032">
    <property type="entry name" value="1,3-beta-glucanosyltransferase"/>
    <property type="match status" value="1"/>
</dbReference>
<name>A0A1V6PHR1_PENDC</name>
<dbReference type="EC" id="2.4.1.-" evidence="10"/>